<name>A0A6C0EAW7_9ZZZZ</name>
<reference evidence="1" key="1">
    <citation type="journal article" date="2020" name="Nature">
        <title>Giant virus diversity and host interactions through global metagenomics.</title>
        <authorList>
            <person name="Schulz F."/>
            <person name="Roux S."/>
            <person name="Paez-Espino D."/>
            <person name="Jungbluth S."/>
            <person name="Walsh D.A."/>
            <person name="Denef V.J."/>
            <person name="McMahon K.D."/>
            <person name="Konstantinidis K.T."/>
            <person name="Eloe-Fadrosh E.A."/>
            <person name="Kyrpides N.C."/>
            <person name="Woyke T."/>
        </authorList>
    </citation>
    <scope>NUCLEOTIDE SEQUENCE</scope>
    <source>
        <strain evidence="1">GVMAG-M-3300023179-27</strain>
    </source>
</reference>
<proteinExistence type="predicted"/>
<evidence type="ECO:0000313" key="1">
    <source>
        <dbReference type="EMBL" id="QHT25720.1"/>
    </source>
</evidence>
<protein>
    <submittedName>
        <fullName evidence="1">Uncharacterized protein</fullName>
    </submittedName>
</protein>
<dbReference type="AlphaFoldDB" id="A0A6C0EAW7"/>
<dbReference type="EMBL" id="MN739774">
    <property type="protein sequence ID" value="QHT25720.1"/>
    <property type="molecule type" value="Genomic_DNA"/>
</dbReference>
<accession>A0A6C0EAW7</accession>
<sequence length="255" mass="29765">MSQFMYENLNLLIPIDSSDIVTVDDGINDMINNLNRQFLQVNNIKQKKEDYSNITGSGLLLLYNNMFVLFKSLRGTYEELGGKIDGTLTPEKNAKKEIKEESIYLFNFDAVELEREINNKKLYVDIDTPDGKIYRCYICKMILKANVDLAEWYDFNKEILQRMYNNPEIRETEALRNFLENDMEIAIQNGKTSFVNTKNESVTLSDRTLKIFNAYYSDKKLREGVQTYVFPCVIDVPYIERKNNKPIYVTKISAI</sequence>
<organism evidence="1">
    <name type="scientific">viral metagenome</name>
    <dbReference type="NCBI Taxonomy" id="1070528"/>
    <lineage>
        <taxon>unclassified sequences</taxon>
        <taxon>metagenomes</taxon>
        <taxon>organismal metagenomes</taxon>
    </lineage>
</organism>